<feature type="region of interest" description="Disordered" evidence="1">
    <location>
        <begin position="145"/>
        <end position="219"/>
    </location>
</feature>
<dbReference type="Proteomes" id="UP001582793">
    <property type="component" value="Unassembled WGS sequence"/>
</dbReference>
<comment type="caution">
    <text evidence="2">The sequence shown here is derived from an EMBL/GenBank/DDBJ whole genome shotgun (WGS) entry which is preliminary data.</text>
</comment>
<dbReference type="RefSeq" id="WP_375735211.1">
    <property type="nucleotide sequence ID" value="NZ_JBCGDC010000058.1"/>
</dbReference>
<feature type="compositionally biased region" description="Low complexity" evidence="1">
    <location>
        <begin position="207"/>
        <end position="219"/>
    </location>
</feature>
<feature type="region of interest" description="Disordered" evidence="1">
    <location>
        <begin position="1"/>
        <end position="38"/>
    </location>
</feature>
<accession>A0ABV5CTQ5</accession>
<dbReference type="EMBL" id="JBCGDC010000058">
    <property type="protein sequence ID" value="MFB6395392.1"/>
    <property type="molecule type" value="Genomic_DNA"/>
</dbReference>
<evidence type="ECO:0000313" key="3">
    <source>
        <dbReference type="Proteomes" id="UP001582793"/>
    </source>
</evidence>
<proteinExistence type="predicted"/>
<keyword evidence="3" id="KW-1185">Reference proteome</keyword>
<evidence type="ECO:0000313" key="2">
    <source>
        <dbReference type="EMBL" id="MFB6395392.1"/>
    </source>
</evidence>
<evidence type="ECO:0008006" key="4">
    <source>
        <dbReference type="Google" id="ProtNLM"/>
    </source>
</evidence>
<evidence type="ECO:0000256" key="1">
    <source>
        <dbReference type="SAM" id="MobiDB-lite"/>
    </source>
</evidence>
<gene>
    <name evidence="2" type="ORF">AAFH96_20085</name>
</gene>
<name>A0ABV5CTQ5_9ACTN</name>
<organism evidence="2 3">
    <name type="scientific">Polymorphospora lycopeni</name>
    <dbReference type="NCBI Taxonomy" id="3140240"/>
    <lineage>
        <taxon>Bacteria</taxon>
        <taxon>Bacillati</taxon>
        <taxon>Actinomycetota</taxon>
        <taxon>Actinomycetes</taxon>
        <taxon>Micromonosporales</taxon>
        <taxon>Micromonosporaceae</taxon>
        <taxon>Polymorphospora</taxon>
    </lineage>
</organism>
<protein>
    <recommendedName>
        <fullName evidence="4">Peptidase M23</fullName>
    </recommendedName>
</protein>
<sequence>MRDDHTLETESGAAGTTDHSAEVPSVDPVTGAPTPTRRTRQALGELLDRSSDTLHELVARSDRTVERFRVHTGAMLTAVRTDPRVRALRNHPRVEAVLDNPRVRELAGRQSPTRLALAIGVICCLGLVAFAETRAATVERRLPSDVAAAQTRADEVRSRAGQPASRSLERQPGADAADTTRRAESGDDRASGRAAGTSDTSDGQDTPAETVEAEAPAIPERVAPVAGLSQVQMDNALAIVRAGHDLDMPRRAHIIAVATAMQESNLLNRASEVLPESKNYTHQGTGWDHDSVGLFQQRTSTGWGPVAKLMDPTYSATQFYKALARVPGWEQMRLTVAAQTVQVSAFPEHYAKHEGNATAVVDAIIDRS</sequence>
<feature type="compositionally biased region" description="Basic and acidic residues" evidence="1">
    <location>
        <begin position="178"/>
        <end position="191"/>
    </location>
</feature>
<reference evidence="2 3" key="1">
    <citation type="submission" date="2024-04" db="EMBL/GenBank/DDBJ databases">
        <title>Polymorphospora sp. isolated from Baiyangdian Lake in Xiong'an New Area.</title>
        <authorList>
            <person name="Zhang X."/>
            <person name="Liu J."/>
        </authorList>
    </citation>
    <scope>NUCLEOTIDE SEQUENCE [LARGE SCALE GENOMIC DNA]</scope>
    <source>
        <strain evidence="2 3">2-325</strain>
    </source>
</reference>